<dbReference type="AlphaFoldDB" id="A0A1W9KPK7"/>
<reference evidence="1 2" key="1">
    <citation type="submission" date="2017-01" db="EMBL/GenBank/DDBJ databases">
        <title>Novel large sulfur bacteria in the metagenomes of groundwater-fed chemosynthetic microbial mats in the Lake Huron basin.</title>
        <authorList>
            <person name="Sharrar A.M."/>
            <person name="Flood B.E."/>
            <person name="Bailey J.V."/>
            <person name="Jones D.S."/>
            <person name="Biddanda B."/>
            <person name="Ruberg S.A."/>
            <person name="Marcus D.N."/>
            <person name="Dick G.J."/>
        </authorList>
    </citation>
    <scope>NUCLEOTIDE SEQUENCE [LARGE SCALE GENOMIC DNA]</scope>
    <source>
        <strain evidence="1">A7</strain>
    </source>
</reference>
<evidence type="ECO:0000313" key="2">
    <source>
        <dbReference type="Proteomes" id="UP000192505"/>
    </source>
</evidence>
<dbReference type="EMBL" id="MTEI01000023">
    <property type="protein sequence ID" value="OQW86078.1"/>
    <property type="molecule type" value="Genomic_DNA"/>
</dbReference>
<organism evidence="1 2">
    <name type="scientific">Rhodoferax ferrireducens</name>
    <dbReference type="NCBI Taxonomy" id="192843"/>
    <lineage>
        <taxon>Bacteria</taxon>
        <taxon>Pseudomonadati</taxon>
        <taxon>Pseudomonadota</taxon>
        <taxon>Betaproteobacteria</taxon>
        <taxon>Burkholderiales</taxon>
        <taxon>Comamonadaceae</taxon>
        <taxon>Rhodoferax</taxon>
    </lineage>
</organism>
<sequence>MKRVWWLVGILGVLLLIPLWLKKGLDDRAALTAKVELQQTTAPAPPPAPAPAALAEAPRPIGFGLTFALVPLDDKLPPDTVGLSCHGEPRQLDRPHQDSCNPYRGDTTCRTVLPVLCVKTTGAAKPEGVLDSFYQGWVRGTLAATSPVMGAVLESVDVATARCVAELGAGWRMAEFHDGQGGWGLQGQRGTGFDPNTRYWVRINDQPGNCWDSEP</sequence>
<evidence type="ECO:0000313" key="1">
    <source>
        <dbReference type="EMBL" id="OQW86078.1"/>
    </source>
</evidence>
<proteinExistence type="predicted"/>
<gene>
    <name evidence="1" type="ORF">BWK72_18925</name>
</gene>
<dbReference type="Proteomes" id="UP000192505">
    <property type="component" value="Unassembled WGS sequence"/>
</dbReference>
<protein>
    <submittedName>
        <fullName evidence="1">Uncharacterized protein</fullName>
    </submittedName>
</protein>
<comment type="caution">
    <text evidence="1">The sequence shown here is derived from an EMBL/GenBank/DDBJ whole genome shotgun (WGS) entry which is preliminary data.</text>
</comment>
<accession>A0A1W9KPK7</accession>
<name>A0A1W9KPK7_9BURK</name>